<comment type="caution">
    <text evidence="1">The sequence shown here is derived from an EMBL/GenBank/DDBJ whole genome shotgun (WGS) entry which is preliminary data.</text>
</comment>
<evidence type="ECO:0000313" key="1">
    <source>
        <dbReference type="EMBL" id="RYR31970.1"/>
    </source>
</evidence>
<dbReference type="Proteomes" id="UP000289738">
    <property type="component" value="Chromosome B01"/>
</dbReference>
<dbReference type="EMBL" id="SDMP01000011">
    <property type="protein sequence ID" value="RYR31970.1"/>
    <property type="molecule type" value="Genomic_DNA"/>
</dbReference>
<protein>
    <submittedName>
        <fullName evidence="1">Uncharacterized protein</fullName>
    </submittedName>
</protein>
<gene>
    <name evidence="1" type="ORF">Ahy_B01g056950</name>
</gene>
<proteinExistence type="predicted"/>
<keyword evidence="2" id="KW-1185">Reference proteome</keyword>
<reference evidence="1 2" key="1">
    <citation type="submission" date="2019-01" db="EMBL/GenBank/DDBJ databases">
        <title>Sequencing of cultivated peanut Arachis hypogaea provides insights into genome evolution and oil improvement.</title>
        <authorList>
            <person name="Chen X."/>
        </authorList>
    </citation>
    <scope>NUCLEOTIDE SEQUENCE [LARGE SCALE GENOMIC DNA]</scope>
    <source>
        <strain evidence="2">cv. Fuhuasheng</strain>
        <tissue evidence="1">Leaves</tissue>
    </source>
</reference>
<dbReference type="AlphaFoldDB" id="A0A445B005"/>
<organism evidence="1 2">
    <name type="scientific">Arachis hypogaea</name>
    <name type="common">Peanut</name>
    <dbReference type="NCBI Taxonomy" id="3818"/>
    <lineage>
        <taxon>Eukaryota</taxon>
        <taxon>Viridiplantae</taxon>
        <taxon>Streptophyta</taxon>
        <taxon>Embryophyta</taxon>
        <taxon>Tracheophyta</taxon>
        <taxon>Spermatophyta</taxon>
        <taxon>Magnoliopsida</taxon>
        <taxon>eudicotyledons</taxon>
        <taxon>Gunneridae</taxon>
        <taxon>Pentapetalae</taxon>
        <taxon>rosids</taxon>
        <taxon>fabids</taxon>
        <taxon>Fabales</taxon>
        <taxon>Fabaceae</taxon>
        <taxon>Papilionoideae</taxon>
        <taxon>50 kb inversion clade</taxon>
        <taxon>dalbergioids sensu lato</taxon>
        <taxon>Dalbergieae</taxon>
        <taxon>Pterocarpus clade</taxon>
        <taxon>Arachis</taxon>
    </lineage>
</organism>
<sequence>MVLRLLIESRLDEIRKESKNWLSIWTGDDVYEKFEVHEYLTNIVVDLVKNYVPAKSRC</sequence>
<accession>A0A445B005</accession>
<evidence type="ECO:0000313" key="2">
    <source>
        <dbReference type="Proteomes" id="UP000289738"/>
    </source>
</evidence>
<name>A0A445B005_ARAHY</name>